<protein>
    <submittedName>
        <fullName evidence="7">Cytochrome c5 family protein</fullName>
    </submittedName>
</protein>
<dbReference type="GO" id="GO:0005506">
    <property type="term" value="F:iron ion binding"/>
    <property type="evidence" value="ECO:0007669"/>
    <property type="project" value="InterPro"/>
</dbReference>
<proteinExistence type="predicted"/>
<reference evidence="7 8" key="1">
    <citation type="submission" date="2020-06" db="EMBL/GenBank/DDBJ databases">
        <authorList>
            <person name="Qiu C."/>
            <person name="Liu Z."/>
        </authorList>
    </citation>
    <scope>NUCLEOTIDE SEQUENCE [LARGE SCALE GENOMIC DNA]</scope>
    <source>
        <strain evidence="7 8">EM 1</strain>
    </source>
</reference>
<evidence type="ECO:0000313" key="7">
    <source>
        <dbReference type="EMBL" id="NVO79145.1"/>
    </source>
</evidence>
<evidence type="ECO:0000256" key="1">
    <source>
        <dbReference type="ARBA" id="ARBA00022448"/>
    </source>
</evidence>
<dbReference type="GO" id="GO:0009055">
    <property type="term" value="F:electron transfer activity"/>
    <property type="evidence" value="ECO:0007669"/>
    <property type="project" value="InterPro"/>
</dbReference>
<evidence type="ECO:0000256" key="4">
    <source>
        <dbReference type="ARBA" id="ARBA00022982"/>
    </source>
</evidence>
<keyword evidence="2" id="KW-0349">Heme</keyword>
<dbReference type="InterPro" id="IPR036909">
    <property type="entry name" value="Cyt_c-like_dom_sf"/>
</dbReference>
<name>A0A850QNA2_9BURK</name>
<organism evidence="7 8">
    <name type="scientific">Undibacterium oligocarboniphilum</name>
    <dbReference type="NCBI Taxonomy" id="666702"/>
    <lineage>
        <taxon>Bacteria</taxon>
        <taxon>Pseudomonadati</taxon>
        <taxon>Pseudomonadota</taxon>
        <taxon>Betaproteobacteria</taxon>
        <taxon>Burkholderiales</taxon>
        <taxon>Oxalobacteraceae</taxon>
        <taxon>Undibacterium</taxon>
    </lineage>
</organism>
<gene>
    <name evidence="7" type="ORF">HV832_15040</name>
</gene>
<dbReference type="PANTHER" id="PTHR40942:SF4">
    <property type="entry name" value="CYTOCHROME C5"/>
    <property type="match status" value="1"/>
</dbReference>
<evidence type="ECO:0000256" key="2">
    <source>
        <dbReference type="ARBA" id="ARBA00022617"/>
    </source>
</evidence>
<comment type="caution">
    <text evidence="7">The sequence shown here is derived from an EMBL/GenBank/DDBJ whole genome shotgun (WGS) entry which is preliminary data.</text>
</comment>
<evidence type="ECO:0000313" key="8">
    <source>
        <dbReference type="Proteomes" id="UP000588051"/>
    </source>
</evidence>
<dbReference type="SUPFAM" id="SSF46626">
    <property type="entry name" value="Cytochrome c"/>
    <property type="match status" value="1"/>
</dbReference>
<keyword evidence="3" id="KW-0479">Metal-binding</keyword>
<dbReference type="PANTHER" id="PTHR40942">
    <property type="match status" value="1"/>
</dbReference>
<dbReference type="AlphaFoldDB" id="A0A850QNA2"/>
<keyword evidence="1" id="KW-0813">Transport</keyword>
<feature type="domain" description="Cytochrome c" evidence="6">
    <location>
        <begin position="18"/>
        <end position="91"/>
    </location>
</feature>
<dbReference type="GO" id="GO:0020037">
    <property type="term" value="F:heme binding"/>
    <property type="evidence" value="ECO:0007669"/>
    <property type="project" value="InterPro"/>
</dbReference>
<dbReference type="EMBL" id="JABXYJ010000010">
    <property type="protein sequence ID" value="NVO79145.1"/>
    <property type="molecule type" value="Genomic_DNA"/>
</dbReference>
<dbReference type="Gene3D" id="1.10.760.10">
    <property type="entry name" value="Cytochrome c-like domain"/>
    <property type="match status" value="1"/>
</dbReference>
<evidence type="ECO:0000256" key="5">
    <source>
        <dbReference type="ARBA" id="ARBA00023004"/>
    </source>
</evidence>
<keyword evidence="5" id="KW-0408">Iron</keyword>
<sequence>MPGPQQISAAEAARPADTTLSRIYQRSCISCHVSPASTAPLVGFAADWAPRLTQGQDVLLQHARDGYKAMPPKGFCSDCSDQDLRRLIEFMSTPIHIPPPAKEAA</sequence>
<keyword evidence="8" id="KW-1185">Reference proteome</keyword>
<evidence type="ECO:0000259" key="6">
    <source>
        <dbReference type="Pfam" id="PF13442"/>
    </source>
</evidence>
<evidence type="ECO:0000256" key="3">
    <source>
        <dbReference type="ARBA" id="ARBA00022723"/>
    </source>
</evidence>
<keyword evidence="4" id="KW-0249">Electron transport</keyword>
<accession>A0A850QNA2</accession>
<dbReference type="Proteomes" id="UP000588051">
    <property type="component" value="Unassembled WGS sequence"/>
</dbReference>
<dbReference type="PRINTS" id="PR00607">
    <property type="entry name" value="CYTCHROMECIE"/>
</dbReference>
<dbReference type="InterPro" id="IPR002323">
    <property type="entry name" value="Cyt_CIE"/>
</dbReference>
<dbReference type="Pfam" id="PF13442">
    <property type="entry name" value="Cytochrome_CBB3"/>
    <property type="match status" value="1"/>
</dbReference>
<dbReference type="InterPro" id="IPR009056">
    <property type="entry name" value="Cyt_c-like_dom"/>
</dbReference>